<keyword evidence="1" id="KW-0472">Membrane</keyword>
<keyword evidence="1" id="KW-1133">Transmembrane helix</keyword>
<evidence type="ECO:0000256" key="1">
    <source>
        <dbReference type="SAM" id="Phobius"/>
    </source>
</evidence>
<proteinExistence type="predicted"/>
<protein>
    <recommendedName>
        <fullName evidence="2">DUF6867 domain-containing protein</fullName>
    </recommendedName>
</protein>
<sequence>MEKEMALLWEVTFFEFLVVSVVIGGALAYAIGRSTARSWSGWGLMVFYCLLLTAAIRFLHFSLFHGTFFLPAATLPTALHYAVIDFAVILAFAVLGRSRTRAGQMSRQYRFERA</sequence>
<dbReference type="Pfam" id="PF21741">
    <property type="entry name" value="DUF6867"/>
    <property type="match status" value="1"/>
</dbReference>
<feature type="transmembrane region" description="Helical" evidence="1">
    <location>
        <begin position="39"/>
        <end position="58"/>
    </location>
</feature>
<dbReference type="OrthoDB" id="9806174at2"/>
<comment type="caution">
    <text evidence="3">The sequence shown here is derived from an EMBL/GenBank/DDBJ whole genome shotgun (WGS) entry which is preliminary data.</text>
</comment>
<dbReference type="InterPro" id="IPR049201">
    <property type="entry name" value="DUF6867"/>
</dbReference>
<dbReference type="EMBL" id="QYRN01000004">
    <property type="protein sequence ID" value="RIY01362.1"/>
    <property type="molecule type" value="Genomic_DNA"/>
</dbReference>
<reference evidence="4" key="1">
    <citation type="submission" date="2018-09" db="EMBL/GenBank/DDBJ databases">
        <authorList>
            <person name="Tuo L."/>
        </authorList>
    </citation>
    <scope>NUCLEOTIDE SEQUENCE [LARGE SCALE GENOMIC DNA]</scope>
    <source>
        <strain evidence="4">M2BS4Y-1</strain>
    </source>
</reference>
<evidence type="ECO:0000313" key="4">
    <source>
        <dbReference type="Proteomes" id="UP000265750"/>
    </source>
</evidence>
<feature type="domain" description="DUF6867" evidence="2">
    <location>
        <begin position="15"/>
        <end position="110"/>
    </location>
</feature>
<keyword evidence="4" id="KW-1185">Reference proteome</keyword>
<keyword evidence="1" id="KW-0812">Transmembrane</keyword>
<evidence type="ECO:0000259" key="2">
    <source>
        <dbReference type="Pfam" id="PF21741"/>
    </source>
</evidence>
<feature type="transmembrane region" description="Helical" evidence="1">
    <location>
        <begin position="78"/>
        <end position="96"/>
    </location>
</feature>
<dbReference type="AlphaFoldDB" id="A0A3A1WKS1"/>
<evidence type="ECO:0000313" key="3">
    <source>
        <dbReference type="EMBL" id="RIY01362.1"/>
    </source>
</evidence>
<accession>A0A3A1WKS1</accession>
<feature type="transmembrane region" description="Helical" evidence="1">
    <location>
        <begin position="12"/>
        <end position="32"/>
    </location>
</feature>
<organism evidence="3 4">
    <name type="scientific">Aureimonas flava</name>
    <dbReference type="NCBI Taxonomy" id="2320271"/>
    <lineage>
        <taxon>Bacteria</taxon>
        <taxon>Pseudomonadati</taxon>
        <taxon>Pseudomonadota</taxon>
        <taxon>Alphaproteobacteria</taxon>
        <taxon>Hyphomicrobiales</taxon>
        <taxon>Aurantimonadaceae</taxon>
        <taxon>Aureimonas</taxon>
    </lineage>
</organism>
<dbReference type="Proteomes" id="UP000265750">
    <property type="component" value="Unassembled WGS sequence"/>
</dbReference>
<gene>
    <name evidence="3" type="ORF">D3218_08340</name>
</gene>
<name>A0A3A1WKS1_9HYPH</name>